<feature type="region of interest" description="Disordered" evidence="1">
    <location>
        <begin position="121"/>
        <end position="174"/>
    </location>
</feature>
<comment type="caution">
    <text evidence="2">The sequence shown here is derived from an EMBL/GenBank/DDBJ whole genome shotgun (WGS) entry which is preliminary data.</text>
</comment>
<dbReference type="OrthoDB" id="9884823at2"/>
<evidence type="ECO:0000313" key="2">
    <source>
        <dbReference type="EMBL" id="TWJ10680.1"/>
    </source>
</evidence>
<protein>
    <recommendedName>
        <fullName evidence="4">Excreted virulence factor EspC (Type VII ESX diderm)</fullName>
    </recommendedName>
</protein>
<keyword evidence="3" id="KW-1185">Reference proteome</keyword>
<dbReference type="Proteomes" id="UP000321617">
    <property type="component" value="Unassembled WGS sequence"/>
</dbReference>
<evidence type="ECO:0000313" key="3">
    <source>
        <dbReference type="Proteomes" id="UP000321617"/>
    </source>
</evidence>
<reference evidence="2 3" key="1">
    <citation type="journal article" date="2013" name="Stand. Genomic Sci.">
        <title>Genomic Encyclopedia of Type Strains, Phase I: The one thousand microbial genomes (KMG-I) project.</title>
        <authorList>
            <person name="Kyrpides N.C."/>
            <person name="Woyke T."/>
            <person name="Eisen J.A."/>
            <person name="Garrity G."/>
            <person name="Lilburn T.G."/>
            <person name="Beck B.J."/>
            <person name="Whitman W.B."/>
            <person name="Hugenholtz P."/>
            <person name="Klenk H.P."/>
        </authorList>
    </citation>
    <scope>NUCLEOTIDE SEQUENCE [LARGE SCALE GENOMIC DNA]</scope>
    <source>
        <strain evidence="2 3">DSM 45044</strain>
    </source>
</reference>
<dbReference type="AlphaFoldDB" id="A0A562UYG5"/>
<feature type="compositionally biased region" description="Acidic residues" evidence="1">
    <location>
        <begin position="148"/>
        <end position="164"/>
    </location>
</feature>
<dbReference type="RefSeq" id="WP_147141518.1">
    <property type="nucleotide sequence ID" value="NZ_BAABIJ010000003.1"/>
</dbReference>
<gene>
    <name evidence="2" type="ORF">LX16_4100</name>
</gene>
<organism evidence="2 3">
    <name type="scientific">Stackebrandtia albiflava</name>
    <dbReference type="NCBI Taxonomy" id="406432"/>
    <lineage>
        <taxon>Bacteria</taxon>
        <taxon>Bacillati</taxon>
        <taxon>Actinomycetota</taxon>
        <taxon>Actinomycetes</taxon>
        <taxon>Glycomycetales</taxon>
        <taxon>Glycomycetaceae</taxon>
        <taxon>Stackebrandtia</taxon>
    </lineage>
</organism>
<evidence type="ECO:0000256" key="1">
    <source>
        <dbReference type="SAM" id="MobiDB-lite"/>
    </source>
</evidence>
<dbReference type="EMBL" id="VLLL01000007">
    <property type="protein sequence ID" value="TWJ10680.1"/>
    <property type="molecule type" value="Genomic_DNA"/>
</dbReference>
<sequence>MNSPNQLSVDVAQMIQIGKYHLPDLAHLHHAAAIELDAVEYLRPQLFLTPASPTPNSKSVSYAKWLELYARTQQVLHDTTVNLADAGTAVVKAAEAYYDADLTTSEKLDTDDLMKVYEHGDSEWEDSGMGAPPPEINTDEVPSPNETPSDEEIYEDGADIEESDLVSVKGKEES</sequence>
<proteinExistence type="predicted"/>
<evidence type="ECO:0008006" key="4">
    <source>
        <dbReference type="Google" id="ProtNLM"/>
    </source>
</evidence>
<accession>A0A562UYG5</accession>
<name>A0A562UYG5_9ACTN</name>